<feature type="transmembrane region" description="Helical" evidence="1">
    <location>
        <begin position="135"/>
        <end position="155"/>
    </location>
</feature>
<keyword evidence="3" id="KW-1185">Reference proteome</keyword>
<feature type="transmembrane region" description="Helical" evidence="1">
    <location>
        <begin position="420"/>
        <end position="440"/>
    </location>
</feature>
<dbReference type="InterPro" id="IPR031617">
    <property type="entry name" value="PelG"/>
</dbReference>
<feature type="transmembrane region" description="Helical" evidence="1">
    <location>
        <begin position="21"/>
        <end position="48"/>
    </location>
</feature>
<gene>
    <name evidence="2" type="ORF">DES53_101307</name>
</gene>
<feature type="transmembrane region" description="Helical" evidence="1">
    <location>
        <begin position="396"/>
        <end position="414"/>
    </location>
</feature>
<comment type="caution">
    <text evidence="2">The sequence shown here is derived from an EMBL/GenBank/DDBJ whole genome shotgun (WGS) entry which is preliminary data.</text>
</comment>
<evidence type="ECO:0000313" key="3">
    <source>
        <dbReference type="Proteomes" id="UP000253426"/>
    </source>
</evidence>
<keyword evidence="1" id="KW-1133">Transmembrane helix</keyword>
<evidence type="ECO:0000256" key="1">
    <source>
        <dbReference type="SAM" id="Phobius"/>
    </source>
</evidence>
<feature type="transmembrane region" description="Helical" evidence="1">
    <location>
        <begin position="229"/>
        <end position="252"/>
    </location>
</feature>
<dbReference type="RefSeq" id="WP_113956439.1">
    <property type="nucleotide sequence ID" value="NZ_QNRR01000001.1"/>
</dbReference>
<evidence type="ECO:0000313" key="2">
    <source>
        <dbReference type="EMBL" id="RBP47510.1"/>
    </source>
</evidence>
<keyword evidence="1" id="KW-0812">Transmembrane</keyword>
<dbReference type="Proteomes" id="UP000253426">
    <property type="component" value="Unassembled WGS sequence"/>
</dbReference>
<feature type="transmembrane region" description="Helical" evidence="1">
    <location>
        <begin position="364"/>
        <end position="389"/>
    </location>
</feature>
<feature type="transmembrane region" description="Helical" evidence="1">
    <location>
        <begin position="100"/>
        <end position="123"/>
    </location>
</feature>
<proteinExistence type="predicted"/>
<organism evidence="2 3">
    <name type="scientific">Roseimicrobium gellanilyticum</name>
    <dbReference type="NCBI Taxonomy" id="748857"/>
    <lineage>
        <taxon>Bacteria</taxon>
        <taxon>Pseudomonadati</taxon>
        <taxon>Verrucomicrobiota</taxon>
        <taxon>Verrucomicrobiia</taxon>
        <taxon>Verrucomicrobiales</taxon>
        <taxon>Verrucomicrobiaceae</taxon>
        <taxon>Roseimicrobium</taxon>
    </lineage>
</organism>
<feature type="transmembrane region" description="Helical" evidence="1">
    <location>
        <begin position="272"/>
        <end position="290"/>
    </location>
</feature>
<feature type="transmembrane region" description="Helical" evidence="1">
    <location>
        <begin position="187"/>
        <end position="209"/>
    </location>
</feature>
<sequence>MAGIGFELRRLSARRDYTGQLQAYASAAVVSAGPWIISIVSLMIATWLLDSILRPDDLRLLTSSITHVYAFALVITGPIQLVLTRHAADCFSEKQRGAIFPSLLGSLFLTAALSGAAGGWFFLTQVPAPPLYQAAAGALLVHVAGIFIISTYLSALRHYTRIVVAFFAGYAVSVLAAYFLAKEHGLTGAILGFLGGHFLIAVMLLYFVYAEFGRGRGSCFGFLRAFTRFPDLMLCGLFYNLAIWIDKFLFWWFSQSNVQIAGALHAAPDYDFAIYLSLLSIAPGMAVFFLQVETAFAERFHEYFDAVKEGRPLREITSARHAIMVSLREGFIRLLKVQGFTTVVLVVFADHLTSWFHIGYVQTGIFRITLFGALLLVMFLSALTVLFYLDDRRGALWCSLVFLLGNATLSIITLRENEAWYGFGFVVAAGFALLLAASRVNRHLAELDFRTFCVSTR</sequence>
<protein>
    <submittedName>
        <fullName evidence="2">Putative membrane protein</fullName>
    </submittedName>
</protein>
<feature type="transmembrane region" description="Helical" evidence="1">
    <location>
        <begin position="337"/>
        <end position="358"/>
    </location>
</feature>
<accession>A0A366HUI4</accession>
<name>A0A366HUI4_9BACT</name>
<reference evidence="2 3" key="1">
    <citation type="submission" date="2018-06" db="EMBL/GenBank/DDBJ databases">
        <title>Genomic Encyclopedia of Type Strains, Phase IV (KMG-IV): sequencing the most valuable type-strain genomes for metagenomic binning, comparative biology and taxonomic classification.</title>
        <authorList>
            <person name="Goeker M."/>
        </authorList>
    </citation>
    <scope>NUCLEOTIDE SEQUENCE [LARGE SCALE GENOMIC DNA]</scope>
    <source>
        <strain evidence="2 3">DSM 25532</strain>
    </source>
</reference>
<dbReference type="EMBL" id="QNRR01000001">
    <property type="protein sequence ID" value="RBP47510.1"/>
    <property type="molecule type" value="Genomic_DNA"/>
</dbReference>
<dbReference type="Pfam" id="PF16933">
    <property type="entry name" value="PelG"/>
    <property type="match status" value="1"/>
</dbReference>
<dbReference type="OrthoDB" id="37830at2"/>
<feature type="transmembrane region" description="Helical" evidence="1">
    <location>
        <begin position="68"/>
        <end position="88"/>
    </location>
</feature>
<feature type="transmembrane region" description="Helical" evidence="1">
    <location>
        <begin position="162"/>
        <end position="181"/>
    </location>
</feature>
<keyword evidence="1" id="KW-0472">Membrane</keyword>
<dbReference type="AlphaFoldDB" id="A0A366HUI4"/>